<feature type="region of interest" description="Disordered" evidence="1">
    <location>
        <begin position="31"/>
        <end position="60"/>
    </location>
</feature>
<keyword evidence="3" id="KW-1185">Reference proteome</keyword>
<feature type="compositionally biased region" description="Basic and acidic residues" evidence="1">
    <location>
        <begin position="46"/>
        <end position="55"/>
    </location>
</feature>
<dbReference type="EMBL" id="ML994626">
    <property type="protein sequence ID" value="KAF2187823.1"/>
    <property type="molecule type" value="Genomic_DNA"/>
</dbReference>
<protein>
    <submittedName>
        <fullName evidence="2">Uncharacterized protein</fullName>
    </submittedName>
</protein>
<sequence length="174" mass="19468">MIGGTQFSGQLAPPRLPPERVKLFLGSLTAEECEPRPSTDSTPESAKAKAPDSVHETSCTGPQAHPFQTFKIHRMCAVCTRNRDFLLAQAENRNEVKFEEWRWKVRYLSLVPEEVGWSEWGGAGEMNGSWVADWKKELGKDRWMAALSETGQALNKDLPDGGMRVGCRSRMQSS</sequence>
<evidence type="ECO:0000313" key="2">
    <source>
        <dbReference type="EMBL" id="KAF2187823.1"/>
    </source>
</evidence>
<dbReference type="Proteomes" id="UP000800200">
    <property type="component" value="Unassembled WGS sequence"/>
</dbReference>
<name>A0A6A6E9L1_9PEZI</name>
<organism evidence="2 3">
    <name type="scientific">Zopfia rhizophila CBS 207.26</name>
    <dbReference type="NCBI Taxonomy" id="1314779"/>
    <lineage>
        <taxon>Eukaryota</taxon>
        <taxon>Fungi</taxon>
        <taxon>Dikarya</taxon>
        <taxon>Ascomycota</taxon>
        <taxon>Pezizomycotina</taxon>
        <taxon>Dothideomycetes</taxon>
        <taxon>Dothideomycetes incertae sedis</taxon>
        <taxon>Zopfiaceae</taxon>
        <taxon>Zopfia</taxon>
    </lineage>
</organism>
<evidence type="ECO:0000256" key="1">
    <source>
        <dbReference type="SAM" id="MobiDB-lite"/>
    </source>
</evidence>
<dbReference type="AlphaFoldDB" id="A0A6A6E9L1"/>
<evidence type="ECO:0000313" key="3">
    <source>
        <dbReference type="Proteomes" id="UP000800200"/>
    </source>
</evidence>
<accession>A0A6A6E9L1</accession>
<reference evidence="2" key="1">
    <citation type="journal article" date="2020" name="Stud. Mycol.">
        <title>101 Dothideomycetes genomes: a test case for predicting lifestyles and emergence of pathogens.</title>
        <authorList>
            <person name="Haridas S."/>
            <person name="Albert R."/>
            <person name="Binder M."/>
            <person name="Bloem J."/>
            <person name="Labutti K."/>
            <person name="Salamov A."/>
            <person name="Andreopoulos B."/>
            <person name="Baker S."/>
            <person name="Barry K."/>
            <person name="Bills G."/>
            <person name="Bluhm B."/>
            <person name="Cannon C."/>
            <person name="Castanera R."/>
            <person name="Culley D."/>
            <person name="Daum C."/>
            <person name="Ezra D."/>
            <person name="Gonzalez J."/>
            <person name="Henrissat B."/>
            <person name="Kuo A."/>
            <person name="Liang C."/>
            <person name="Lipzen A."/>
            <person name="Lutzoni F."/>
            <person name="Magnuson J."/>
            <person name="Mondo S."/>
            <person name="Nolan M."/>
            <person name="Ohm R."/>
            <person name="Pangilinan J."/>
            <person name="Park H.-J."/>
            <person name="Ramirez L."/>
            <person name="Alfaro M."/>
            <person name="Sun H."/>
            <person name="Tritt A."/>
            <person name="Yoshinaga Y."/>
            <person name="Zwiers L.-H."/>
            <person name="Turgeon B."/>
            <person name="Goodwin S."/>
            <person name="Spatafora J."/>
            <person name="Crous P."/>
            <person name="Grigoriev I."/>
        </authorList>
    </citation>
    <scope>NUCLEOTIDE SEQUENCE</scope>
    <source>
        <strain evidence="2">CBS 207.26</strain>
    </source>
</reference>
<gene>
    <name evidence="2" type="ORF">K469DRAFT_704782</name>
</gene>
<dbReference type="OrthoDB" id="3927958at2759"/>
<proteinExistence type="predicted"/>